<gene>
    <name evidence="12" type="ORF">SAMN02745220_03693</name>
</gene>
<dbReference type="PANTHER" id="PTHR32432">
    <property type="entry name" value="CELL DIVISION PROTEIN FTSA-RELATED"/>
    <property type="match status" value="1"/>
</dbReference>
<feature type="domain" description="GspL periplasmic" evidence="11">
    <location>
        <begin position="348"/>
        <end position="465"/>
    </location>
</feature>
<evidence type="ECO:0000259" key="11">
    <source>
        <dbReference type="Pfam" id="PF12693"/>
    </source>
</evidence>
<evidence type="ECO:0000256" key="2">
    <source>
        <dbReference type="ARBA" id="ARBA00005318"/>
    </source>
</evidence>
<organism evidence="12 13">
    <name type="scientific">Desulfopila aestuarii DSM 18488</name>
    <dbReference type="NCBI Taxonomy" id="1121416"/>
    <lineage>
        <taxon>Bacteria</taxon>
        <taxon>Pseudomonadati</taxon>
        <taxon>Thermodesulfobacteriota</taxon>
        <taxon>Desulfobulbia</taxon>
        <taxon>Desulfobulbales</taxon>
        <taxon>Desulfocapsaceae</taxon>
        <taxon>Desulfopila</taxon>
    </lineage>
</organism>
<dbReference type="InterPro" id="IPR050696">
    <property type="entry name" value="FtsA/MreB"/>
</dbReference>
<keyword evidence="7" id="KW-0653">Protein transport</keyword>
<dbReference type="Proteomes" id="UP000184603">
    <property type="component" value="Unassembled WGS sequence"/>
</dbReference>
<evidence type="ECO:0000256" key="9">
    <source>
        <dbReference type="ARBA" id="ARBA00023136"/>
    </source>
</evidence>
<dbReference type="SUPFAM" id="SSF53067">
    <property type="entry name" value="Actin-like ATPase domain"/>
    <property type="match status" value="1"/>
</dbReference>
<dbReference type="Gene3D" id="3.30.420.40">
    <property type="match status" value="2"/>
</dbReference>
<dbReference type="GO" id="GO:0009276">
    <property type="term" value="C:Gram-negative-bacterium-type cell wall"/>
    <property type="evidence" value="ECO:0007669"/>
    <property type="project" value="InterPro"/>
</dbReference>
<keyword evidence="5" id="KW-0997">Cell inner membrane</keyword>
<dbReference type="Pfam" id="PF12693">
    <property type="entry name" value="GspL_C"/>
    <property type="match status" value="1"/>
</dbReference>
<comment type="subcellular location">
    <subcellularLocation>
        <location evidence="1">Cell inner membrane</location>
    </subcellularLocation>
</comment>
<evidence type="ECO:0000256" key="3">
    <source>
        <dbReference type="ARBA" id="ARBA00022448"/>
    </source>
</evidence>
<dbReference type="InterPro" id="IPR043129">
    <property type="entry name" value="ATPase_NBD"/>
</dbReference>
<dbReference type="RefSeq" id="WP_073615146.1">
    <property type="nucleotide sequence ID" value="NZ_FRFE01000021.1"/>
</dbReference>
<dbReference type="InterPro" id="IPR025691">
    <property type="entry name" value="GspL_pp_dom"/>
</dbReference>
<evidence type="ECO:0000313" key="12">
    <source>
        <dbReference type="EMBL" id="SHO50894.1"/>
    </source>
</evidence>
<reference evidence="12 13" key="1">
    <citation type="submission" date="2016-12" db="EMBL/GenBank/DDBJ databases">
        <authorList>
            <person name="Song W.-J."/>
            <person name="Kurnit D.M."/>
        </authorList>
    </citation>
    <scope>NUCLEOTIDE SEQUENCE [LARGE SCALE GENOMIC DNA]</scope>
    <source>
        <strain evidence="12 13">DSM 18488</strain>
    </source>
</reference>
<dbReference type="GO" id="GO:0015627">
    <property type="term" value="C:type II protein secretion system complex"/>
    <property type="evidence" value="ECO:0007669"/>
    <property type="project" value="InterPro"/>
</dbReference>
<evidence type="ECO:0000256" key="8">
    <source>
        <dbReference type="ARBA" id="ARBA00022989"/>
    </source>
</evidence>
<keyword evidence="8 10" id="KW-1133">Transmembrane helix</keyword>
<dbReference type="AlphaFoldDB" id="A0A1M7YE21"/>
<accession>A0A1M7YE21</accession>
<dbReference type="STRING" id="1121416.SAMN02745220_03693"/>
<keyword evidence="9 10" id="KW-0472">Membrane</keyword>
<protein>
    <submittedName>
        <fullName evidence="12">Type II secretion system protein L</fullName>
    </submittedName>
</protein>
<dbReference type="EMBL" id="FRFE01000021">
    <property type="protein sequence ID" value="SHO50894.1"/>
    <property type="molecule type" value="Genomic_DNA"/>
</dbReference>
<dbReference type="PANTHER" id="PTHR32432:SF3">
    <property type="entry name" value="ETHANOLAMINE UTILIZATION PROTEIN EUTJ"/>
    <property type="match status" value="1"/>
</dbReference>
<sequence>MENLLALDISDNCVCGVLLEFGQKVTLVRGYGFAVTQDSTIAEAVADVVRQTDFQKGECRLSISAGKCFFRNLSLPFRDMRKVAKVLPFELEDLTSFSMDELQLDSLATAGLGEETEIVSAMVEKGYLAETLAQVLSAGIDPDWITVGSVSTAAALPELSTTNRNCMLLDIGLKQATLVLIDEGRVVLIRTLGVDAETMGEFSLSSPEGNVICGKPENITDIVERILQPIRQTLLSVGRSHYLEDGAVCFVNGAVGLYPALFEQLRRKLPFEVNPCNISKRLLLKIEHLEGREWNRALLNTPLALALWKKKDAPIFNFRAGEFRKRRSFKELKKNALVIGCGAVAVCCAIAGYLGWDYSQLARQRDALNDEIVTVFRQTLPEVSRVVNPVQQLRVKVDESQKVYGASQSSGSPTKLALLAELSSRIPESLTVRITRLVSDQNDLRIMAETANFNTVDNVKRELEKSELFRSVVISSANLAPRGGGVRFELRVQFQ</sequence>
<evidence type="ECO:0000256" key="5">
    <source>
        <dbReference type="ARBA" id="ARBA00022519"/>
    </source>
</evidence>
<dbReference type="OrthoDB" id="5431056at2"/>
<keyword evidence="4" id="KW-1003">Cell membrane</keyword>
<dbReference type="InterPro" id="IPR007812">
    <property type="entry name" value="T2SS_protein-GspL"/>
</dbReference>
<dbReference type="GO" id="GO:0005886">
    <property type="term" value="C:plasma membrane"/>
    <property type="evidence" value="ECO:0007669"/>
    <property type="project" value="UniProtKB-SubCell"/>
</dbReference>
<comment type="similarity">
    <text evidence="2">Belongs to the GSP L family.</text>
</comment>
<keyword evidence="13" id="KW-1185">Reference proteome</keyword>
<evidence type="ECO:0000313" key="13">
    <source>
        <dbReference type="Proteomes" id="UP000184603"/>
    </source>
</evidence>
<evidence type="ECO:0000256" key="10">
    <source>
        <dbReference type="SAM" id="Phobius"/>
    </source>
</evidence>
<evidence type="ECO:0000256" key="4">
    <source>
        <dbReference type="ARBA" id="ARBA00022475"/>
    </source>
</evidence>
<keyword evidence="6 10" id="KW-0812">Transmembrane</keyword>
<evidence type="ECO:0000256" key="7">
    <source>
        <dbReference type="ARBA" id="ARBA00022927"/>
    </source>
</evidence>
<dbReference type="Gene3D" id="3.30.1490.300">
    <property type="match status" value="1"/>
</dbReference>
<dbReference type="NCBIfam" id="TIGR01709">
    <property type="entry name" value="typeII_sec_gspL"/>
    <property type="match status" value="1"/>
</dbReference>
<name>A0A1M7YE21_9BACT</name>
<dbReference type="GO" id="GO:0015628">
    <property type="term" value="P:protein secretion by the type II secretion system"/>
    <property type="evidence" value="ECO:0007669"/>
    <property type="project" value="InterPro"/>
</dbReference>
<proteinExistence type="inferred from homology"/>
<keyword evidence="3" id="KW-0813">Transport</keyword>
<evidence type="ECO:0000256" key="6">
    <source>
        <dbReference type="ARBA" id="ARBA00022692"/>
    </source>
</evidence>
<evidence type="ECO:0000256" key="1">
    <source>
        <dbReference type="ARBA" id="ARBA00004533"/>
    </source>
</evidence>
<feature type="transmembrane region" description="Helical" evidence="10">
    <location>
        <begin position="335"/>
        <end position="356"/>
    </location>
</feature>